<organism evidence="2 3">
    <name type="scientific">Cercospora beticola</name>
    <name type="common">Sugarbeet leaf spot fungus</name>
    <dbReference type="NCBI Taxonomy" id="122368"/>
    <lineage>
        <taxon>Eukaryota</taxon>
        <taxon>Fungi</taxon>
        <taxon>Dikarya</taxon>
        <taxon>Ascomycota</taxon>
        <taxon>Pezizomycotina</taxon>
        <taxon>Dothideomycetes</taxon>
        <taxon>Dothideomycetidae</taxon>
        <taxon>Mycosphaerellales</taxon>
        <taxon>Mycosphaerellaceae</taxon>
        <taxon>Cercospora</taxon>
    </lineage>
</organism>
<dbReference type="OrthoDB" id="3864028at2759"/>
<evidence type="ECO:0008006" key="4">
    <source>
        <dbReference type="Google" id="ProtNLM"/>
    </source>
</evidence>
<feature type="compositionally biased region" description="Basic residues" evidence="1">
    <location>
        <begin position="1"/>
        <end position="10"/>
    </location>
</feature>
<comment type="caution">
    <text evidence="2">The sequence shown here is derived from an EMBL/GenBank/DDBJ whole genome shotgun (WGS) entry which is preliminary data.</text>
</comment>
<dbReference type="AlphaFoldDB" id="A0A2G5HRK6"/>
<gene>
    <name evidence="2" type="ORF">CB0940_08534</name>
</gene>
<dbReference type="Proteomes" id="UP000230605">
    <property type="component" value="Chromosome 6"/>
</dbReference>
<feature type="region of interest" description="Disordered" evidence="1">
    <location>
        <begin position="1"/>
        <end position="33"/>
    </location>
</feature>
<reference evidence="2 3" key="1">
    <citation type="submission" date="2015-10" db="EMBL/GenBank/DDBJ databases">
        <title>The cercosporin biosynthetic gene cluster was horizontally transferred to several fungal lineages and shown to be expanded in Cercospora beticola based on microsynteny with recipient genomes.</title>
        <authorList>
            <person name="De Jonge R."/>
            <person name="Ebert M.K."/>
            <person name="Suttle J.C."/>
            <person name="Jurick Ii W.M."/>
            <person name="Secor G.A."/>
            <person name="Thomma B.P."/>
            <person name="Van De Peer Y."/>
            <person name="Bolton M.D."/>
        </authorList>
    </citation>
    <scope>NUCLEOTIDE SEQUENCE [LARGE SCALE GENOMIC DNA]</scope>
    <source>
        <strain evidence="2 3">09-40</strain>
    </source>
</reference>
<sequence length="264" mass="30727">MFNRFRRSSKIARSSSSDDKPRKSSIATRSDQTRRKPTTFFDLPAELRNLIYEHAALETHLRLLSKEPSQSKYKKRPIPGLLLASRQCRAEYLPILLSTAYISITIQNFNFSNLIRITGSLYNTELKSLRCNPNLTIFLTFPTPNSSVLPLRDQTLEASLRTWITYRATGMDKLPWHYAIPIRGRMPRESGHVRFMMDYKKFVGVVEGLRGKVGEVLQWELGIMRGELEELEGVSKEFWRERYEVYEQGKERNGVGEMVRAQFR</sequence>
<proteinExistence type="predicted"/>
<dbReference type="PANTHER" id="PTHR42085:SF1">
    <property type="entry name" value="F-BOX DOMAIN-CONTAINING PROTEIN"/>
    <property type="match status" value="1"/>
</dbReference>
<evidence type="ECO:0000313" key="2">
    <source>
        <dbReference type="EMBL" id="PIA95148.1"/>
    </source>
</evidence>
<dbReference type="InterPro" id="IPR038883">
    <property type="entry name" value="AN11006-like"/>
</dbReference>
<evidence type="ECO:0000313" key="3">
    <source>
        <dbReference type="Proteomes" id="UP000230605"/>
    </source>
</evidence>
<evidence type="ECO:0000256" key="1">
    <source>
        <dbReference type="SAM" id="MobiDB-lite"/>
    </source>
</evidence>
<dbReference type="PANTHER" id="PTHR42085">
    <property type="entry name" value="F-BOX DOMAIN-CONTAINING PROTEIN"/>
    <property type="match status" value="1"/>
</dbReference>
<protein>
    <recommendedName>
        <fullName evidence="4">F-box domain-containing protein</fullName>
    </recommendedName>
</protein>
<name>A0A2G5HRK6_CERBT</name>
<accession>A0A2G5HRK6</accession>
<dbReference type="EMBL" id="LKMD01000104">
    <property type="protein sequence ID" value="PIA95148.1"/>
    <property type="molecule type" value="Genomic_DNA"/>
</dbReference>